<feature type="compositionally biased region" description="Low complexity" evidence="1">
    <location>
        <begin position="131"/>
        <end position="149"/>
    </location>
</feature>
<evidence type="ECO:0000313" key="2">
    <source>
        <dbReference type="EMBL" id="CAK9200203.1"/>
    </source>
</evidence>
<dbReference type="EMBL" id="OZ019904">
    <property type="protein sequence ID" value="CAK9200203.1"/>
    <property type="molecule type" value="Genomic_DNA"/>
</dbReference>
<gene>
    <name evidence="2" type="ORF">CSSPTR1EN2_LOCUS5319</name>
</gene>
<proteinExistence type="predicted"/>
<keyword evidence="3" id="KW-1185">Reference proteome</keyword>
<evidence type="ECO:0000313" key="3">
    <source>
        <dbReference type="Proteomes" id="UP001497512"/>
    </source>
</evidence>
<feature type="region of interest" description="Disordered" evidence="1">
    <location>
        <begin position="130"/>
        <end position="154"/>
    </location>
</feature>
<dbReference type="Proteomes" id="UP001497512">
    <property type="component" value="Chromosome 12"/>
</dbReference>
<accession>A0ABP0TMA4</accession>
<reference evidence="2" key="1">
    <citation type="submission" date="2024-02" db="EMBL/GenBank/DDBJ databases">
        <authorList>
            <consortium name="ELIXIR-Norway"/>
            <consortium name="Elixir Norway"/>
        </authorList>
    </citation>
    <scope>NUCLEOTIDE SEQUENCE</scope>
</reference>
<organism evidence="2 3">
    <name type="scientific">Sphagnum troendelagicum</name>
    <dbReference type="NCBI Taxonomy" id="128251"/>
    <lineage>
        <taxon>Eukaryota</taxon>
        <taxon>Viridiplantae</taxon>
        <taxon>Streptophyta</taxon>
        <taxon>Embryophyta</taxon>
        <taxon>Bryophyta</taxon>
        <taxon>Sphagnophytina</taxon>
        <taxon>Sphagnopsida</taxon>
        <taxon>Sphagnales</taxon>
        <taxon>Sphagnaceae</taxon>
        <taxon>Sphagnum</taxon>
    </lineage>
</organism>
<evidence type="ECO:0000256" key="1">
    <source>
        <dbReference type="SAM" id="MobiDB-lite"/>
    </source>
</evidence>
<name>A0ABP0TMA4_9BRYO</name>
<protein>
    <submittedName>
        <fullName evidence="2">Uncharacterized protein</fullName>
    </submittedName>
</protein>
<sequence>MRTAPNIAMAPKTSWQLDFLNPRKDVDSAKTNASSQGGLSPSAYFSGSSIGACPASPMTASASKTAACSSYLDSVEYERMENLGLFTDRPDTAASEQCLQMQDLSKPDQSTNYLPAATDSAVAALYAQAGSTSSATPRTNSSSTSTTNRADYKRPAIRSPWESNLILIHQPAACLHIPPAIGTARGRSNSTSRCNLWSFERRASPIQDHIPE</sequence>